<dbReference type="Proteomes" id="UP000663802">
    <property type="component" value="Unassembled WGS sequence"/>
</dbReference>
<proteinExistence type="predicted"/>
<accession>A0ABQ1E7E3</accession>
<dbReference type="EMBL" id="BMBA01000001">
    <property type="protein sequence ID" value="GFZ30683.1"/>
    <property type="molecule type" value="Genomic_DNA"/>
</dbReference>
<keyword evidence="1" id="KW-0812">Transmembrane</keyword>
<sequence>MKNTKTLVLLSLFITLQIILTRFLSIQTPILRIGFGFIPLIFSSILFGPVLGAICAATSDILGMLIFPQGTYFPGFTLSAFLSGLIYGIILHKKNISILRISISSIFVKLIVDIGLNTFWLSIITGKAVAILLIPRLTKTLIMIPIEIFLIYVLWNYLDSAIKSEVN</sequence>
<dbReference type="Pfam" id="PF12822">
    <property type="entry name" value="ECF_trnsprt"/>
    <property type="match status" value="1"/>
</dbReference>
<feature type="transmembrane region" description="Helical" evidence="1">
    <location>
        <begin position="37"/>
        <end position="59"/>
    </location>
</feature>
<evidence type="ECO:0000313" key="2">
    <source>
        <dbReference type="EMBL" id="GFZ30683.1"/>
    </source>
</evidence>
<keyword evidence="3" id="KW-1185">Reference proteome</keyword>
<dbReference type="RefSeq" id="WP_206868719.1">
    <property type="nucleotide sequence ID" value="NZ_BMBA01000001.1"/>
</dbReference>
<protein>
    <submittedName>
        <fullName evidence="2">Folate ECF transporter</fullName>
    </submittedName>
</protein>
<dbReference type="NCBIfam" id="TIGR04518">
    <property type="entry name" value="ECF_S_folT_fam"/>
    <property type="match status" value="1"/>
</dbReference>
<dbReference type="InterPro" id="IPR024529">
    <property type="entry name" value="ECF_trnsprt_substrate-spec"/>
</dbReference>
<keyword evidence="1" id="KW-1133">Transmembrane helix</keyword>
<evidence type="ECO:0000313" key="3">
    <source>
        <dbReference type="Proteomes" id="UP000663802"/>
    </source>
</evidence>
<organism evidence="2 3">
    <name type="scientific">Clostridium zeae</name>
    <dbReference type="NCBI Taxonomy" id="2759022"/>
    <lineage>
        <taxon>Bacteria</taxon>
        <taxon>Bacillati</taxon>
        <taxon>Bacillota</taxon>
        <taxon>Clostridia</taxon>
        <taxon>Eubacteriales</taxon>
        <taxon>Clostridiaceae</taxon>
        <taxon>Clostridium</taxon>
    </lineage>
</organism>
<gene>
    <name evidence="2" type="ORF">CSC2_12090</name>
</gene>
<dbReference type="Gene3D" id="1.10.1760.20">
    <property type="match status" value="1"/>
</dbReference>
<dbReference type="InterPro" id="IPR030949">
    <property type="entry name" value="ECF_S_folate_fam"/>
</dbReference>
<name>A0ABQ1E7E3_9CLOT</name>
<feature type="transmembrane region" description="Helical" evidence="1">
    <location>
        <begin position="71"/>
        <end position="90"/>
    </location>
</feature>
<feature type="transmembrane region" description="Helical" evidence="1">
    <location>
        <begin position="140"/>
        <end position="158"/>
    </location>
</feature>
<reference evidence="2 3" key="1">
    <citation type="journal article" date="2021" name="Int. J. Syst. Evol. Microbiol.">
        <title>Clostridium zeae sp. nov., isolated from corn silage.</title>
        <authorList>
            <person name="Kobayashi H."/>
            <person name="Tanizawa Y."/>
            <person name="Yagura M."/>
            <person name="Sakamoto M."/>
            <person name="Ohkuma M."/>
            <person name="Tohno M."/>
        </authorList>
    </citation>
    <scope>NUCLEOTIDE SEQUENCE [LARGE SCALE GENOMIC DNA]</scope>
    <source>
        <strain evidence="2 3">CSC2</strain>
    </source>
</reference>
<feature type="transmembrane region" description="Helical" evidence="1">
    <location>
        <begin position="110"/>
        <end position="134"/>
    </location>
</feature>
<keyword evidence="1" id="KW-0472">Membrane</keyword>
<feature type="transmembrane region" description="Helical" evidence="1">
    <location>
        <begin position="6"/>
        <end position="25"/>
    </location>
</feature>
<evidence type="ECO:0000256" key="1">
    <source>
        <dbReference type="SAM" id="Phobius"/>
    </source>
</evidence>
<comment type="caution">
    <text evidence="2">The sequence shown here is derived from an EMBL/GenBank/DDBJ whole genome shotgun (WGS) entry which is preliminary data.</text>
</comment>